<dbReference type="NCBIfam" id="TIGR01490">
    <property type="entry name" value="HAD-SF-IB-hyp1"/>
    <property type="match status" value="1"/>
</dbReference>
<protein>
    <submittedName>
        <fullName evidence="1">HAD family hydrolase</fullName>
        <ecNumber evidence="1">3.1.3.-</ecNumber>
    </submittedName>
</protein>
<evidence type="ECO:0000313" key="1">
    <source>
        <dbReference type="EMBL" id="MFC4161800.1"/>
    </source>
</evidence>
<dbReference type="Proteomes" id="UP001595791">
    <property type="component" value="Unassembled WGS sequence"/>
</dbReference>
<keyword evidence="1" id="KW-0378">Hydrolase</keyword>
<dbReference type="PANTHER" id="PTHR43344:SF14">
    <property type="entry name" value="HAD-IB FAMILY HYDROLASE"/>
    <property type="match status" value="1"/>
</dbReference>
<dbReference type="Gene3D" id="1.20.1440.100">
    <property type="entry name" value="SG protein - dephosphorylation function"/>
    <property type="match status" value="1"/>
</dbReference>
<comment type="caution">
    <text evidence="1">The sequence shown here is derived from an EMBL/GenBank/DDBJ whole genome shotgun (WGS) entry which is preliminary data.</text>
</comment>
<name>A0ABV8MYF7_9NEIS</name>
<dbReference type="GO" id="GO:0016787">
    <property type="term" value="F:hydrolase activity"/>
    <property type="evidence" value="ECO:0007669"/>
    <property type="project" value="UniProtKB-KW"/>
</dbReference>
<reference evidence="2" key="1">
    <citation type="journal article" date="2019" name="Int. J. Syst. Evol. Microbiol.">
        <title>The Global Catalogue of Microorganisms (GCM) 10K type strain sequencing project: providing services to taxonomists for standard genome sequencing and annotation.</title>
        <authorList>
            <consortium name="The Broad Institute Genomics Platform"/>
            <consortium name="The Broad Institute Genome Sequencing Center for Infectious Disease"/>
            <person name="Wu L."/>
            <person name="Ma J."/>
        </authorList>
    </citation>
    <scope>NUCLEOTIDE SEQUENCE [LARGE SCALE GENOMIC DNA]</scope>
    <source>
        <strain evidence="2">LMG 29894</strain>
    </source>
</reference>
<dbReference type="SUPFAM" id="SSF56784">
    <property type="entry name" value="HAD-like"/>
    <property type="match status" value="1"/>
</dbReference>
<keyword evidence="2" id="KW-1185">Reference proteome</keyword>
<dbReference type="InterPro" id="IPR036412">
    <property type="entry name" value="HAD-like_sf"/>
</dbReference>
<gene>
    <name evidence="1" type="ORF">ACFOW7_20900</name>
</gene>
<organism evidence="1 2">
    <name type="scientific">Chitinimonas lacunae</name>
    <dbReference type="NCBI Taxonomy" id="1963018"/>
    <lineage>
        <taxon>Bacteria</taxon>
        <taxon>Pseudomonadati</taxon>
        <taxon>Pseudomonadota</taxon>
        <taxon>Betaproteobacteria</taxon>
        <taxon>Neisseriales</taxon>
        <taxon>Chitinibacteraceae</taxon>
        <taxon>Chitinimonas</taxon>
    </lineage>
</organism>
<dbReference type="RefSeq" id="WP_378168330.1">
    <property type="nucleotide sequence ID" value="NZ_JBHSBU010000002.1"/>
</dbReference>
<dbReference type="EMBL" id="JBHSBU010000002">
    <property type="protein sequence ID" value="MFC4161800.1"/>
    <property type="molecule type" value="Genomic_DNA"/>
</dbReference>
<dbReference type="CDD" id="cd02612">
    <property type="entry name" value="HAD_PGPPase"/>
    <property type="match status" value="1"/>
</dbReference>
<dbReference type="EC" id="3.1.3.-" evidence="1"/>
<dbReference type="PANTHER" id="PTHR43344">
    <property type="entry name" value="PHOSPHOSERINE PHOSPHATASE"/>
    <property type="match status" value="1"/>
</dbReference>
<dbReference type="Gene3D" id="3.40.50.1000">
    <property type="entry name" value="HAD superfamily/HAD-like"/>
    <property type="match status" value="1"/>
</dbReference>
<dbReference type="Pfam" id="PF12710">
    <property type="entry name" value="HAD"/>
    <property type="match status" value="1"/>
</dbReference>
<dbReference type="InterPro" id="IPR050582">
    <property type="entry name" value="HAD-like_SerB"/>
</dbReference>
<sequence length="195" mass="21886">MELALFDFDGTLTDRDTLLPFLRQLAGRRDYWLGMARMSPALLGYAGGLIPNHIAKERLLQHFLAPRPASEIEAVAARFASEAVPRWLRPGVLAKLREHQKAGHICLLVSASPELYLNHVARDLGFAALLCTRLEKQDERYSGRLLGANCHGPEKVRRIESWLSGRQPGLIHAYGDSSGDREMLAMAQHAHYRPR</sequence>
<evidence type="ECO:0000313" key="2">
    <source>
        <dbReference type="Proteomes" id="UP001595791"/>
    </source>
</evidence>
<accession>A0ABV8MYF7</accession>
<dbReference type="InterPro" id="IPR023214">
    <property type="entry name" value="HAD_sf"/>
</dbReference>
<dbReference type="InterPro" id="IPR006385">
    <property type="entry name" value="HAD_hydro_SerB1"/>
</dbReference>
<dbReference type="NCBIfam" id="TIGR01488">
    <property type="entry name" value="HAD-SF-IB"/>
    <property type="match status" value="1"/>
</dbReference>
<proteinExistence type="predicted"/>